<dbReference type="SUPFAM" id="SSF103473">
    <property type="entry name" value="MFS general substrate transporter"/>
    <property type="match status" value="1"/>
</dbReference>
<evidence type="ECO:0000256" key="3">
    <source>
        <dbReference type="ARBA" id="ARBA00022692"/>
    </source>
</evidence>
<feature type="domain" description="Major facilitator superfamily (MFS) profile" evidence="7">
    <location>
        <begin position="27"/>
        <end position="430"/>
    </location>
</feature>
<sequence length="474" mass="50080">MASRQAPAASGSYTGQGFGTPVYRNFVLYTLTLVYTLNFIDRVLIGVVAQPIIEEFRLQDWQFGLLSGFGFALMYTLMGIPIARLSEHYNRVRIIAVSVILWSGMTALCGIANGFLALLVFRIGVGIGEAGCTPPANSLIADYFPPRSRARALATYAMGITIGGVLANAFGGPVAEMFSWREAFLVLGLPGVVIGLAVLFVIREPPRGYADPPGTPEVDRLGFRETVAELASKPTFWLNVGAAALVAFVGYGMINFQAAFFQRVHGMSVAEVAVEVAVPLGLAASFGAFAAGYLTERISGRHPNAIAWLPGIGLVAAVPLYILGLSADSVGLALGLLLVASVLHYSYLGAQYTICQGVASTRARATAVALFLFIVNLIGYGLGPLWVGLLSDLRMDALLQASPHAAELSLQACKGAESALLTQLGEAKAQVCLAASAGGLRQSLSWTILVMGVAGAGYLLMCRGLQRDLVSRMH</sequence>
<dbReference type="InterPro" id="IPR044770">
    <property type="entry name" value="MFS_spinster-like"/>
</dbReference>
<dbReference type="PANTHER" id="PTHR23505:SF79">
    <property type="entry name" value="PROTEIN SPINSTER"/>
    <property type="match status" value="1"/>
</dbReference>
<keyword evidence="2" id="KW-0813">Transport</keyword>
<comment type="subcellular location">
    <subcellularLocation>
        <location evidence="1">Membrane</location>
        <topology evidence="1">Multi-pass membrane protein</topology>
    </subcellularLocation>
</comment>
<evidence type="ECO:0000256" key="2">
    <source>
        <dbReference type="ARBA" id="ARBA00022448"/>
    </source>
</evidence>
<feature type="transmembrane region" description="Helical" evidence="6">
    <location>
        <begin position="330"/>
        <end position="348"/>
    </location>
</feature>
<reference evidence="8 9" key="1">
    <citation type="submission" date="2019-03" db="EMBL/GenBank/DDBJ databases">
        <title>Seongchinamella monodicae gen. nov., sp. nov., a novel member of the Gammaproteobacteria isolated from a tidal mudflat of beach.</title>
        <authorList>
            <person name="Yang H.G."/>
            <person name="Kang J.W."/>
            <person name="Lee S.D."/>
        </authorList>
    </citation>
    <scope>NUCLEOTIDE SEQUENCE [LARGE SCALE GENOMIC DNA]</scope>
    <source>
        <strain evidence="8 9">GH4-78</strain>
    </source>
</reference>
<keyword evidence="3 6" id="KW-0812">Transmembrane</keyword>
<feature type="transmembrane region" description="Helical" evidence="6">
    <location>
        <begin position="368"/>
        <end position="389"/>
    </location>
</feature>
<dbReference type="PANTHER" id="PTHR23505">
    <property type="entry name" value="SPINSTER"/>
    <property type="match status" value="1"/>
</dbReference>
<evidence type="ECO:0000256" key="4">
    <source>
        <dbReference type="ARBA" id="ARBA00022989"/>
    </source>
</evidence>
<name>A0A4V6PIX2_9GAMM</name>
<keyword evidence="4 6" id="KW-1133">Transmembrane helix</keyword>
<feature type="transmembrane region" description="Helical" evidence="6">
    <location>
        <begin position="183"/>
        <end position="202"/>
    </location>
</feature>
<dbReference type="EMBL" id="SMSE01000002">
    <property type="protein sequence ID" value="TDG13344.1"/>
    <property type="molecule type" value="Genomic_DNA"/>
</dbReference>
<dbReference type="Proteomes" id="UP000295554">
    <property type="component" value="Unassembled WGS sequence"/>
</dbReference>
<feature type="transmembrane region" description="Helical" evidence="6">
    <location>
        <begin position="26"/>
        <end position="49"/>
    </location>
</feature>
<proteinExistence type="predicted"/>
<dbReference type="PROSITE" id="PS50850">
    <property type="entry name" value="MFS"/>
    <property type="match status" value="1"/>
</dbReference>
<keyword evidence="9" id="KW-1185">Reference proteome</keyword>
<dbReference type="GO" id="GO:0016020">
    <property type="term" value="C:membrane"/>
    <property type="evidence" value="ECO:0007669"/>
    <property type="project" value="UniProtKB-SubCell"/>
</dbReference>
<evidence type="ECO:0000256" key="5">
    <source>
        <dbReference type="ARBA" id="ARBA00023136"/>
    </source>
</evidence>
<dbReference type="InterPro" id="IPR011701">
    <property type="entry name" value="MFS"/>
</dbReference>
<dbReference type="CDD" id="cd17328">
    <property type="entry name" value="MFS_spinster_like"/>
    <property type="match status" value="1"/>
</dbReference>
<evidence type="ECO:0000313" key="9">
    <source>
        <dbReference type="Proteomes" id="UP000295554"/>
    </source>
</evidence>
<feature type="transmembrane region" description="Helical" evidence="6">
    <location>
        <begin position="276"/>
        <end position="294"/>
    </location>
</feature>
<organism evidence="8 9">
    <name type="scientific">Seongchinamella unica</name>
    <dbReference type="NCBI Taxonomy" id="2547392"/>
    <lineage>
        <taxon>Bacteria</taxon>
        <taxon>Pseudomonadati</taxon>
        <taxon>Pseudomonadota</taxon>
        <taxon>Gammaproteobacteria</taxon>
        <taxon>Cellvibrionales</taxon>
        <taxon>Halieaceae</taxon>
        <taxon>Seongchinamella</taxon>
    </lineage>
</organism>
<feature type="transmembrane region" description="Helical" evidence="6">
    <location>
        <begin position="236"/>
        <end position="256"/>
    </location>
</feature>
<gene>
    <name evidence="8" type="ORF">E2F43_07315</name>
</gene>
<dbReference type="GO" id="GO:0022857">
    <property type="term" value="F:transmembrane transporter activity"/>
    <property type="evidence" value="ECO:0007669"/>
    <property type="project" value="InterPro"/>
</dbReference>
<dbReference type="OrthoDB" id="6057322at2"/>
<feature type="transmembrane region" description="Helical" evidence="6">
    <location>
        <begin position="94"/>
        <end position="121"/>
    </location>
</feature>
<evidence type="ECO:0000313" key="8">
    <source>
        <dbReference type="EMBL" id="TDG13344.1"/>
    </source>
</evidence>
<feature type="transmembrane region" description="Helical" evidence="6">
    <location>
        <begin position="153"/>
        <end position="171"/>
    </location>
</feature>
<accession>A0A4V6PIX2</accession>
<feature type="transmembrane region" description="Helical" evidence="6">
    <location>
        <begin position="306"/>
        <end position="324"/>
    </location>
</feature>
<dbReference type="RefSeq" id="WP_133211232.1">
    <property type="nucleotide sequence ID" value="NZ_SMSE01000002.1"/>
</dbReference>
<feature type="transmembrane region" description="Helical" evidence="6">
    <location>
        <begin position="61"/>
        <end position="82"/>
    </location>
</feature>
<dbReference type="AlphaFoldDB" id="A0A4V6PIX2"/>
<dbReference type="InterPro" id="IPR036259">
    <property type="entry name" value="MFS_trans_sf"/>
</dbReference>
<evidence type="ECO:0000256" key="6">
    <source>
        <dbReference type="SAM" id="Phobius"/>
    </source>
</evidence>
<evidence type="ECO:0000256" key="1">
    <source>
        <dbReference type="ARBA" id="ARBA00004141"/>
    </source>
</evidence>
<dbReference type="Gene3D" id="1.20.1250.20">
    <property type="entry name" value="MFS general substrate transporter like domains"/>
    <property type="match status" value="1"/>
</dbReference>
<evidence type="ECO:0000259" key="7">
    <source>
        <dbReference type="PROSITE" id="PS50850"/>
    </source>
</evidence>
<feature type="transmembrane region" description="Helical" evidence="6">
    <location>
        <begin position="444"/>
        <end position="465"/>
    </location>
</feature>
<comment type="caution">
    <text evidence="8">The sequence shown here is derived from an EMBL/GenBank/DDBJ whole genome shotgun (WGS) entry which is preliminary data.</text>
</comment>
<keyword evidence="5 6" id="KW-0472">Membrane</keyword>
<dbReference type="InterPro" id="IPR020846">
    <property type="entry name" value="MFS_dom"/>
</dbReference>
<dbReference type="Pfam" id="PF07690">
    <property type="entry name" value="MFS_1"/>
    <property type="match status" value="1"/>
</dbReference>
<protein>
    <submittedName>
        <fullName evidence="8">MFS transporter</fullName>
    </submittedName>
</protein>